<dbReference type="Pfam" id="PF08238">
    <property type="entry name" value="Sel1"/>
    <property type="match status" value="8"/>
</dbReference>
<keyword evidence="2" id="KW-0677">Repeat</keyword>
<evidence type="ECO:0000313" key="3">
    <source>
        <dbReference type="EMBL" id="MDC0748170.1"/>
    </source>
</evidence>
<dbReference type="SUPFAM" id="SSF81901">
    <property type="entry name" value="HCP-like"/>
    <property type="match status" value="3"/>
</dbReference>
<reference evidence="3 4" key="1">
    <citation type="submission" date="2022-11" db="EMBL/GenBank/DDBJ databases">
        <title>Minimal conservation of predation-associated metabolite biosynthetic gene clusters underscores biosynthetic potential of Myxococcota including descriptions for ten novel species: Archangium lansinium sp. nov., Myxococcus landrumus sp. nov., Nannocystis bai.</title>
        <authorList>
            <person name="Ahearne A."/>
            <person name="Stevens C."/>
            <person name="Dowd S."/>
        </authorList>
    </citation>
    <scope>NUCLEOTIDE SEQUENCE [LARGE SCALE GENOMIC DNA]</scope>
    <source>
        <strain evidence="3 4">RJM3</strain>
    </source>
</reference>
<dbReference type="PANTHER" id="PTHR13891">
    <property type="entry name" value="CYTOCHROME C OXIDASE ASSEMBLY FACTOR 7"/>
    <property type="match status" value="1"/>
</dbReference>
<evidence type="ECO:0000313" key="4">
    <source>
        <dbReference type="Proteomes" id="UP001221411"/>
    </source>
</evidence>
<dbReference type="InterPro" id="IPR040239">
    <property type="entry name" value="HcpB-like"/>
</dbReference>
<organism evidence="3 4">
    <name type="scientific">Polyangium mundeleinium</name>
    <dbReference type="NCBI Taxonomy" id="2995306"/>
    <lineage>
        <taxon>Bacteria</taxon>
        <taxon>Pseudomonadati</taxon>
        <taxon>Myxococcota</taxon>
        <taxon>Polyangia</taxon>
        <taxon>Polyangiales</taxon>
        <taxon>Polyangiaceae</taxon>
        <taxon>Polyangium</taxon>
    </lineage>
</organism>
<protein>
    <submittedName>
        <fullName evidence="3">Tetratricopeptide repeat protein</fullName>
    </submittedName>
</protein>
<dbReference type="PANTHER" id="PTHR13891:SF1">
    <property type="entry name" value="CYTOCHROME C OXIDASE ASSEMBLY FACTOR 7"/>
    <property type="match status" value="1"/>
</dbReference>
<gene>
    <name evidence="3" type="ORF">POL67_42980</name>
</gene>
<evidence type="ECO:0000256" key="1">
    <source>
        <dbReference type="ARBA" id="ARBA00008486"/>
    </source>
</evidence>
<accession>A0ABT5F277</accession>
<dbReference type="EMBL" id="JAQNDO010000001">
    <property type="protein sequence ID" value="MDC0748170.1"/>
    <property type="molecule type" value="Genomic_DNA"/>
</dbReference>
<sequence>MQQGKAGRRNKVRLVELFQRACDASDLEACDELGSLLDEDASSVALYRKSCDAGYMPACGHLASVLLVNGDMEVLADKEPDIKAAIALAKKSCEAGHANSCTILGGVYRQGKPVKKDHPLAKQYLEHACELGDYRGCTINGTMYELGWDGEKPDEVHALVLRQNAFKLLQASCDEKLEPCDTLAEYHADGVGTKQDPVKEIEVLRTACDRGHPRTCVLFGIKMEDGRGVPKNLQGAGALYQRACEDGDGSGCYRLAHLYAKGNGFPQDERRATELEEKACHLGFGPSCTRFAVTLEKQDATRALGLYRRACRRGDSGGCRSVAAFLLGTQGHGVPPKDAYPEALRSYLFACDQKDGLGCFGAAWIHELGLGVSKSRTKAKELAQKACELGARPGCEWVKDPAHGPRQGWVDFVQQQPKR</sequence>
<dbReference type="SMART" id="SM00671">
    <property type="entry name" value="SEL1"/>
    <property type="match status" value="7"/>
</dbReference>
<dbReference type="InterPro" id="IPR006597">
    <property type="entry name" value="Sel1-like"/>
</dbReference>
<keyword evidence="4" id="KW-1185">Reference proteome</keyword>
<dbReference type="Proteomes" id="UP001221411">
    <property type="component" value="Unassembled WGS sequence"/>
</dbReference>
<comment type="caution">
    <text evidence="3">The sequence shown here is derived from an EMBL/GenBank/DDBJ whole genome shotgun (WGS) entry which is preliminary data.</text>
</comment>
<proteinExistence type="inferred from homology"/>
<dbReference type="InterPro" id="IPR011990">
    <property type="entry name" value="TPR-like_helical_dom_sf"/>
</dbReference>
<evidence type="ECO:0000256" key="2">
    <source>
        <dbReference type="ARBA" id="ARBA00022737"/>
    </source>
</evidence>
<dbReference type="Gene3D" id="1.25.40.10">
    <property type="entry name" value="Tetratricopeptide repeat domain"/>
    <property type="match status" value="3"/>
</dbReference>
<comment type="similarity">
    <text evidence="1">Belongs to the hcp beta-lactamase family.</text>
</comment>
<dbReference type="RefSeq" id="WP_271926989.1">
    <property type="nucleotide sequence ID" value="NZ_JAQNDO010000001.1"/>
</dbReference>
<name>A0ABT5F277_9BACT</name>